<dbReference type="InterPro" id="IPR036282">
    <property type="entry name" value="Glutathione-S-Trfase_C_sf"/>
</dbReference>
<comment type="catalytic activity">
    <reaction evidence="5">
        <text>RX + glutathione = an S-substituted glutathione + a halide anion + H(+)</text>
        <dbReference type="Rhea" id="RHEA:16437"/>
        <dbReference type="ChEBI" id="CHEBI:15378"/>
        <dbReference type="ChEBI" id="CHEBI:16042"/>
        <dbReference type="ChEBI" id="CHEBI:17792"/>
        <dbReference type="ChEBI" id="CHEBI:57925"/>
        <dbReference type="ChEBI" id="CHEBI:90779"/>
        <dbReference type="EC" id="2.5.1.18"/>
    </reaction>
</comment>
<dbReference type="InterPro" id="IPR004046">
    <property type="entry name" value="GST_C"/>
</dbReference>
<comment type="similarity">
    <text evidence="2">Belongs to the GST superfamily. Mu family.</text>
</comment>
<keyword evidence="4 8" id="KW-0808">Transferase</keyword>
<dbReference type="GO" id="GO:0006749">
    <property type="term" value="P:glutathione metabolic process"/>
    <property type="evidence" value="ECO:0007669"/>
    <property type="project" value="TreeGrafter"/>
</dbReference>
<keyword evidence="9" id="KW-1185">Reference proteome</keyword>
<evidence type="ECO:0000256" key="3">
    <source>
        <dbReference type="ARBA" id="ARBA00012452"/>
    </source>
</evidence>
<dbReference type="EC" id="2.5.1.18" evidence="3"/>
<dbReference type="Pfam" id="PF02798">
    <property type="entry name" value="GST_N"/>
    <property type="match status" value="1"/>
</dbReference>
<evidence type="ECO:0000256" key="1">
    <source>
        <dbReference type="ARBA" id="ARBA00003701"/>
    </source>
</evidence>
<dbReference type="Gene3D" id="1.20.1050.130">
    <property type="match status" value="1"/>
</dbReference>
<dbReference type="InterPro" id="IPR004045">
    <property type="entry name" value="Glutathione_S-Trfase_N"/>
</dbReference>
<dbReference type="FunFam" id="1.20.1050.10:FF:000003">
    <property type="entry name" value="Glutathione S-transferase 2"/>
    <property type="match status" value="1"/>
</dbReference>
<accession>A0A4Y2TS03</accession>
<dbReference type="SUPFAM" id="SSF47616">
    <property type="entry name" value="GST C-terminal domain-like"/>
    <property type="match status" value="1"/>
</dbReference>
<name>A0A4Y2TS03_ARAVE</name>
<dbReference type="SFLD" id="SFLDG01205">
    <property type="entry name" value="AMPS.1"/>
    <property type="match status" value="1"/>
</dbReference>
<comment type="caution">
    <text evidence="8">The sequence shown here is derived from an EMBL/GenBank/DDBJ whole genome shotgun (WGS) entry which is preliminary data.</text>
</comment>
<dbReference type="PROSITE" id="PS50405">
    <property type="entry name" value="GST_CTER"/>
    <property type="match status" value="1"/>
</dbReference>
<proteinExistence type="inferred from homology"/>
<sequence>MSKPILRYWDLRFLAEPIRYLLHYKKVDFEDKRSSYDKEAWQVEKVDLGLDFPMLPYYMDGDVKLTQSTAILRYLARKYGLDGKDEKQKLRVFLAEQQIVDLAWSLVFLIISNDYNESARADFIEKLPDTLKLWENFIGDQKYLTGDDITYVDFMAYEAFDFHRLFHAEAFDDFPKLKAFLNRIKNLPELQEYLNSSTCRKWPILGPRAKFGGGGEPPKHL</sequence>
<dbReference type="SFLD" id="SFLDS00019">
    <property type="entry name" value="Glutathione_Transferase_(cytos"/>
    <property type="match status" value="1"/>
</dbReference>
<dbReference type="OrthoDB" id="4951845at2759"/>
<feature type="domain" description="GST C-terminal" evidence="7">
    <location>
        <begin position="85"/>
        <end position="211"/>
    </location>
</feature>
<evidence type="ECO:0000313" key="8">
    <source>
        <dbReference type="EMBL" id="GBO02230.1"/>
    </source>
</evidence>
<evidence type="ECO:0000256" key="5">
    <source>
        <dbReference type="ARBA" id="ARBA00047960"/>
    </source>
</evidence>
<feature type="domain" description="GST N-terminal" evidence="6">
    <location>
        <begin position="2"/>
        <end position="83"/>
    </location>
</feature>
<protein>
    <recommendedName>
        <fullName evidence="3">glutathione transferase</fullName>
        <ecNumber evidence="3">2.5.1.18</ecNumber>
    </recommendedName>
</protein>
<dbReference type="InterPro" id="IPR050213">
    <property type="entry name" value="GST_superfamily"/>
</dbReference>
<dbReference type="PROSITE" id="PS50404">
    <property type="entry name" value="GST_NTER"/>
    <property type="match status" value="1"/>
</dbReference>
<dbReference type="InterPro" id="IPR040079">
    <property type="entry name" value="Glutathione_S-Trfase"/>
</dbReference>
<evidence type="ECO:0000256" key="2">
    <source>
        <dbReference type="ARBA" id="ARBA00005861"/>
    </source>
</evidence>
<dbReference type="AlphaFoldDB" id="A0A4Y2TS03"/>
<dbReference type="PANTHER" id="PTHR11571">
    <property type="entry name" value="GLUTATHIONE S-TRANSFERASE"/>
    <property type="match status" value="1"/>
</dbReference>
<dbReference type="PANTHER" id="PTHR11571:SF222">
    <property type="entry name" value="GLUTATHIONE TRANSFERASE"/>
    <property type="match status" value="1"/>
</dbReference>
<evidence type="ECO:0000259" key="7">
    <source>
        <dbReference type="PROSITE" id="PS50405"/>
    </source>
</evidence>
<evidence type="ECO:0000313" key="9">
    <source>
        <dbReference type="Proteomes" id="UP000499080"/>
    </source>
</evidence>
<dbReference type="Pfam" id="PF14497">
    <property type="entry name" value="GST_C_3"/>
    <property type="match status" value="1"/>
</dbReference>
<dbReference type="InterPro" id="IPR036249">
    <property type="entry name" value="Thioredoxin-like_sf"/>
</dbReference>
<dbReference type="SFLD" id="SFLDG00363">
    <property type="entry name" value="AMPS_(cytGST):_Alpha-__Mu-__Pi"/>
    <property type="match status" value="1"/>
</dbReference>
<dbReference type="GO" id="GO:0004364">
    <property type="term" value="F:glutathione transferase activity"/>
    <property type="evidence" value="ECO:0007669"/>
    <property type="project" value="UniProtKB-EC"/>
</dbReference>
<dbReference type="EMBL" id="BGPR01030019">
    <property type="protein sequence ID" value="GBO02230.1"/>
    <property type="molecule type" value="Genomic_DNA"/>
</dbReference>
<dbReference type="Proteomes" id="UP000499080">
    <property type="component" value="Unassembled WGS sequence"/>
</dbReference>
<evidence type="ECO:0000256" key="4">
    <source>
        <dbReference type="ARBA" id="ARBA00022679"/>
    </source>
</evidence>
<comment type="function">
    <text evidence="1">Conjugation of reduced glutathione to a wide number of exogenous and endogenous hydrophobic electrophiles.</text>
</comment>
<dbReference type="InterPro" id="IPR010987">
    <property type="entry name" value="Glutathione-S-Trfase_C-like"/>
</dbReference>
<organism evidence="8 9">
    <name type="scientific">Araneus ventricosus</name>
    <name type="common">Orbweaver spider</name>
    <name type="synonym">Epeira ventricosa</name>
    <dbReference type="NCBI Taxonomy" id="182803"/>
    <lineage>
        <taxon>Eukaryota</taxon>
        <taxon>Metazoa</taxon>
        <taxon>Ecdysozoa</taxon>
        <taxon>Arthropoda</taxon>
        <taxon>Chelicerata</taxon>
        <taxon>Arachnida</taxon>
        <taxon>Araneae</taxon>
        <taxon>Araneomorphae</taxon>
        <taxon>Entelegynae</taxon>
        <taxon>Araneoidea</taxon>
        <taxon>Araneidae</taxon>
        <taxon>Araneus</taxon>
    </lineage>
</organism>
<reference evidence="8 9" key="1">
    <citation type="journal article" date="2019" name="Sci. Rep.">
        <title>Orb-weaving spider Araneus ventricosus genome elucidates the spidroin gene catalogue.</title>
        <authorList>
            <person name="Kono N."/>
            <person name="Nakamura H."/>
            <person name="Ohtoshi R."/>
            <person name="Moran D.A.P."/>
            <person name="Shinohara A."/>
            <person name="Yoshida Y."/>
            <person name="Fujiwara M."/>
            <person name="Mori M."/>
            <person name="Tomita M."/>
            <person name="Arakawa K."/>
        </authorList>
    </citation>
    <scope>NUCLEOTIDE SEQUENCE [LARGE SCALE GENOMIC DNA]</scope>
</reference>
<gene>
    <name evidence="8" type="primary">GST29_5</name>
    <name evidence="8" type="ORF">AVEN_101558_1</name>
</gene>
<dbReference type="SUPFAM" id="SSF52833">
    <property type="entry name" value="Thioredoxin-like"/>
    <property type="match status" value="1"/>
</dbReference>
<evidence type="ECO:0000259" key="6">
    <source>
        <dbReference type="PROSITE" id="PS50404"/>
    </source>
</evidence>